<evidence type="ECO:0000313" key="12">
    <source>
        <dbReference type="EMBL" id="MBM7494712.1"/>
    </source>
</evidence>
<reference evidence="12 13" key="1">
    <citation type="submission" date="2021-01" db="EMBL/GenBank/DDBJ databases">
        <title>Sequencing the genomes of 1000 actinobacteria strains.</title>
        <authorList>
            <person name="Klenk H.-P."/>
        </authorList>
    </citation>
    <scope>NUCLEOTIDE SEQUENCE [LARGE SCALE GENOMIC DNA]</scope>
    <source>
        <strain evidence="12 13">DSM 100204</strain>
    </source>
</reference>
<proteinExistence type="predicted"/>
<dbReference type="SUPFAM" id="SSF55874">
    <property type="entry name" value="ATPase domain of HSP90 chaperone/DNA topoisomerase II/histidine kinase"/>
    <property type="match status" value="1"/>
</dbReference>
<dbReference type="InterPro" id="IPR036890">
    <property type="entry name" value="HATPase_C_sf"/>
</dbReference>
<evidence type="ECO:0000256" key="9">
    <source>
        <dbReference type="SAM" id="Phobius"/>
    </source>
</evidence>
<keyword evidence="4" id="KW-0808">Transferase</keyword>
<comment type="catalytic activity">
    <reaction evidence="1">
        <text>ATP + protein L-histidine = ADP + protein N-phospho-L-histidine.</text>
        <dbReference type="EC" id="2.7.13.3"/>
    </reaction>
</comment>
<evidence type="ECO:0000313" key="13">
    <source>
        <dbReference type="Proteomes" id="UP000764837"/>
    </source>
</evidence>
<dbReference type="InterPro" id="IPR011712">
    <property type="entry name" value="Sig_transdc_His_kin_sub3_dim/P"/>
</dbReference>
<keyword evidence="8" id="KW-0902">Two-component regulatory system</keyword>
<feature type="transmembrane region" description="Helical" evidence="9">
    <location>
        <begin position="47"/>
        <end position="68"/>
    </location>
</feature>
<keyword evidence="13" id="KW-1185">Reference proteome</keyword>
<dbReference type="SMART" id="SM00387">
    <property type="entry name" value="HATPase_c"/>
    <property type="match status" value="1"/>
</dbReference>
<dbReference type="Proteomes" id="UP000764837">
    <property type="component" value="Unassembled WGS sequence"/>
</dbReference>
<evidence type="ECO:0000256" key="5">
    <source>
        <dbReference type="ARBA" id="ARBA00022741"/>
    </source>
</evidence>
<dbReference type="Gene3D" id="3.30.565.10">
    <property type="entry name" value="Histidine kinase-like ATPase, C-terminal domain"/>
    <property type="match status" value="1"/>
</dbReference>
<dbReference type="Pfam" id="PF02518">
    <property type="entry name" value="HATPase_c"/>
    <property type="match status" value="1"/>
</dbReference>
<feature type="domain" description="Histidine kinase/HSP90-like ATPase" evidence="11">
    <location>
        <begin position="290"/>
        <end position="383"/>
    </location>
</feature>
<feature type="signal peptide" evidence="10">
    <location>
        <begin position="1"/>
        <end position="23"/>
    </location>
</feature>
<keyword evidence="6 12" id="KW-0418">Kinase</keyword>
<feature type="transmembrane region" description="Helical" evidence="9">
    <location>
        <begin position="89"/>
        <end position="110"/>
    </location>
</feature>
<evidence type="ECO:0000256" key="7">
    <source>
        <dbReference type="ARBA" id="ARBA00022840"/>
    </source>
</evidence>
<dbReference type="RefSeq" id="WP_307813792.1">
    <property type="nucleotide sequence ID" value="NZ_JAFBBP010000001.1"/>
</dbReference>
<gene>
    <name evidence="12" type="ORF">JOD64_005934</name>
</gene>
<dbReference type="GO" id="GO:0016301">
    <property type="term" value="F:kinase activity"/>
    <property type="evidence" value="ECO:0007669"/>
    <property type="project" value="UniProtKB-KW"/>
</dbReference>
<keyword evidence="9" id="KW-0812">Transmembrane</keyword>
<keyword evidence="7" id="KW-0067">ATP-binding</keyword>
<evidence type="ECO:0000259" key="11">
    <source>
        <dbReference type="SMART" id="SM00387"/>
    </source>
</evidence>
<dbReference type="PANTHER" id="PTHR24421">
    <property type="entry name" value="NITRATE/NITRITE SENSOR PROTEIN NARX-RELATED"/>
    <property type="match status" value="1"/>
</dbReference>
<keyword evidence="9" id="KW-0472">Membrane</keyword>
<dbReference type="Gene3D" id="1.20.5.1930">
    <property type="match status" value="1"/>
</dbReference>
<dbReference type="CDD" id="cd16917">
    <property type="entry name" value="HATPase_UhpB-NarQ-NarX-like"/>
    <property type="match status" value="1"/>
</dbReference>
<accession>A0ABS2M2N1</accession>
<organism evidence="12 13">
    <name type="scientific">Micromonospora luteifusca</name>
    <dbReference type="NCBI Taxonomy" id="709860"/>
    <lineage>
        <taxon>Bacteria</taxon>
        <taxon>Bacillati</taxon>
        <taxon>Actinomycetota</taxon>
        <taxon>Actinomycetes</taxon>
        <taxon>Micromonosporales</taxon>
        <taxon>Micromonosporaceae</taxon>
        <taxon>Micromonospora</taxon>
    </lineage>
</organism>
<evidence type="ECO:0000256" key="6">
    <source>
        <dbReference type="ARBA" id="ARBA00022777"/>
    </source>
</evidence>
<evidence type="ECO:0000256" key="10">
    <source>
        <dbReference type="SAM" id="SignalP"/>
    </source>
</evidence>
<comment type="caution">
    <text evidence="12">The sequence shown here is derived from an EMBL/GenBank/DDBJ whole genome shotgun (WGS) entry which is preliminary data.</text>
</comment>
<evidence type="ECO:0000256" key="3">
    <source>
        <dbReference type="ARBA" id="ARBA00022553"/>
    </source>
</evidence>
<dbReference type="EC" id="2.7.13.3" evidence="2"/>
<dbReference type="InterPro" id="IPR050482">
    <property type="entry name" value="Sensor_HK_TwoCompSys"/>
</dbReference>
<keyword evidence="10" id="KW-0732">Signal</keyword>
<protein>
    <recommendedName>
        <fullName evidence="2">histidine kinase</fullName>
        <ecNumber evidence="2">2.7.13.3</ecNumber>
    </recommendedName>
</protein>
<feature type="transmembrane region" description="Helical" evidence="9">
    <location>
        <begin position="116"/>
        <end position="134"/>
    </location>
</feature>
<evidence type="ECO:0000256" key="1">
    <source>
        <dbReference type="ARBA" id="ARBA00000085"/>
    </source>
</evidence>
<feature type="chain" id="PRO_5046975674" description="histidine kinase" evidence="10">
    <location>
        <begin position="24"/>
        <end position="387"/>
    </location>
</feature>
<dbReference type="Pfam" id="PF07730">
    <property type="entry name" value="HisKA_3"/>
    <property type="match status" value="1"/>
</dbReference>
<evidence type="ECO:0000256" key="8">
    <source>
        <dbReference type="ARBA" id="ARBA00023012"/>
    </source>
</evidence>
<keyword evidence="3" id="KW-0597">Phosphoprotein</keyword>
<dbReference type="InterPro" id="IPR003594">
    <property type="entry name" value="HATPase_dom"/>
</dbReference>
<dbReference type="PANTHER" id="PTHR24421:SF10">
    <property type="entry name" value="NITRATE_NITRITE SENSOR PROTEIN NARQ"/>
    <property type="match status" value="1"/>
</dbReference>
<name>A0ABS2M2N1_9ACTN</name>
<dbReference type="EMBL" id="JAFBBP010000001">
    <property type="protein sequence ID" value="MBM7494712.1"/>
    <property type="molecule type" value="Genomic_DNA"/>
</dbReference>
<sequence length="387" mass="40156">MKRYVNLAVAVAAVAATVLPALADGPRAWWVLPLAVLSSVPVLWRDRALLRVALVVGVATTASASLGAPPLLPVGPLVCLYTFAARASLPIRLLGIVVTAAGLMLSLLYPHPDVEVLRYLSVAYVFAYALGTSARARRSQAMALAERDRRVVGEREAAVLRERTRIARDLHDILTHAVGVMIVQAEAGPLLVRPHPDRADATFATIAATGRDAVVQLRRAVGSLHEAADQPLDQPGLAHLPVLVERVRATGLDAVLTVSSPPSELVSGPLGGAAGPLGGAAGPPFEPPADVGVAVYRIVQESLTNVVRHAEAGSVRVLLDYTAESLTLSITDDGRGDRASAVLPGYGIVGMRERAQACGGTLHTGPASDGGGFTVTATLPLPAPAVL</sequence>
<evidence type="ECO:0000256" key="2">
    <source>
        <dbReference type="ARBA" id="ARBA00012438"/>
    </source>
</evidence>
<keyword evidence="5" id="KW-0547">Nucleotide-binding</keyword>
<evidence type="ECO:0000256" key="4">
    <source>
        <dbReference type="ARBA" id="ARBA00022679"/>
    </source>
</evidence>
<keyword evidence="9" id="KW-1133">Transmembrane helix</keyword>